<accession>A0A7G1G627</accession>
<dbReference type="RefSeq" id="WP_190615865.1">
    <property type="nucleotide sequence ID" value="NZ_AP018712.1"/>
</dbReference>
<dbReference type="Proteomes" id="UP000516361">
    <property type="component" value="Chromosome"/>
</dbReference>
<dbReference type="EMBL" id="AP018712">
    <property type="protein sequence ID" value="BBE30796.1"/>
    <property type="molecule type" value="Genomic_DNA"/>
</dbReference>
<keyword evidence="2" id="KW-1185">Reference proteome</keyword>
<gene>
    <name evidence="1" type="ORF">OSSY52_09370</name>
</gene>
<proteinExistence type="predicted"/>
<dbReference type="InParanoid" id="A0A7G1G627"/>
<protein>
    <submittedName>
        <fullName evidence="1">Uncharacterized protein</fullName>
    </submittedName>
</protein>
<organism evidence="1 2">
    <name type="scientific">Tepiditoga spiralis</name>
    <dbReference type="NCBI Taxonomy" id="2108365"/>
    <lineage>
        <taxon>Bacteria</taxon>
        <taxon>Thermotogati</taxon>
        <taxon>Thermotogota</taxon>
        <taxon>Thermotogae</taxon>
        <taxon>Petrotogales</taxon>
        <taxon>Petrotogaceae</taxon>
        <taxon>Tepiditoga</taxon>
    </lineage>
</organism>
<evidence type="ECO:0000313" key="2">
    <source>
        <dbReference type="Proteomes" id="UP000516361"/>
    </source>
</evidence>
<name>A0A7G1G627_9BACT</name>
<evidence type="ECO:0000313" key="1">
    <source>
        <dbReference type="EMBL" id="BBE30796.1"/>
    </source>
</evidence>
<sequence length="51" mass="6032">MKDIFSFSNPKLSSQYEFIKIIKHSNDYKEVKEIAKLRRGNVKENTSNKVK</sequence>
<dbReference type="AlphaFoldDB" id="A0A7G1G627"/>
<reference evidence="1 2" key="1">
    <citation type="submission" date="2018-06" db="EMBL/GenBank/DDBJ databases">
        <title>Genome sequencing of Oceanotoga sp. sy52.</title>
        <authorList>
            <person name="Mori K."/>
        </authorList>
    </citation>
    <scope>NUCLEOTIDE SEQUENCE [LARGE SCALE GENOMIC DNA]</scope>
    <source>
        <strain evidence="2">sy52</strain>
    </source>
</reference>
<dbReference type="KEGG" id="ocy:OSSY52_09370"/>